<organism evidence="2 3">
    <name type="scientific">Rhizobium grahamii CCGE 502</name>
    <dbReference type="NCBI Taxonomy" id="990285"/>
    <lineage>
        <taxon>Bacteria</taxon>
        <taxon>Pseudomonadati</taxon>
        <taxon>Pseudomonadota</taxon>
        <taxon>Alphaproteobacteria</taxon>
        <taxon>Hyphomicrobiales</taxon>
        <taxon>Rhizobiaceae</taxon>
        <taxon>Rhizobium/Agrobacterium group</taxon>
        <taxon>Rhizobium</taxon>
    </lineage>
</organism>
<dbReference type="Pfam" id="PF13673">
    <property type="entry name" value="Acetyltransf_10"/>
    <property type="match status" value="1"/>
</dbReference>
<dbReference type="PROSITE" id="PS51186">
    <property type="entry name" value="GNAT"/>
    <property type="match status" value="1"/>
</dbReference>
<dbReference type="InterPro" id="IPR016181">
    <property type="entry name" value="Acyl_CoA_acyltransferase"/>
</dbReference>
<dbReference type="AlphaFoldDB" id="S3HJG0"/>
<keyword evidence="2" id="KW-0808">Transferase</keyword>
<feature type="domain" description="N-acetyltransferase" evidence="1">
    <location>
        <begin position="72"/>
        <end position="205"/>
    </location>
</feature>
<dbReference type="EMBL" id="AEYE02000010">
    <property type="protein sequence ID" value="EPE98894.1"/>
    <property type="molecule type" value="Genomic_DNA"/>
</dbReference>
<evidence type="ECO:0000313" key="2">
    <source>
        <dbReference type="EMBL" id="EPE98894.1"/>
    </source>
</evidence>
<reference evidence="2 3" key="1">
    <citation type="journal article" date="2012" name="J. Bacteriol.">
        <title>Genome sequence of Rhizobium grahamii CCGE502, a broad-host-range symbiont with low nodulation competitiveness in Phaseolus vulgaris.</title>
        <authorList>
            <person name="Althabegoiti M.J."/>
            <person name="Lozano L."/>
            <person name="Torres-Tejerizo G."/>
            <person name="Ormeno-Orrillo E."/>
            <person name="Rogel M.A."/>
            <person name="Gonzalez V."/>
            <person name="Martinez-Romero E."/>
        </authorList>
    </citation>
    <scope>NUCLEOTIDE SEQUENCE [LARGE SCALE GENOMIC DNA]</scope>
    <source>
        <strain evidence="2 3">CCGE 502</strain>
    </source>
</reference>
<keyword evidence="3" id="KW-1185">Reference proteome</keyword>
<proteinExistence type="predicted"/>
<dbReference type="PANTHER" id="PTHR13170">
    <property type="entry name" value="O-GLCNACASE"/>
    <property type="match status" value="1"/>
</dbReference>
<evidence type="ECO:0000259" key="1">
    <source>
        <dbReference type="PROSITE" id="PS51186"/>
    </source>
</evidence>
<dbReference type="HOGENOM" id="CLU_086044_1_0_5"/>
<dbReference type="InterPro" id="IPR051822">
    <property type="entry name" value="Glycosyl_Hydrolase_84"/>
</dbReference>
<dbReference type="Proteomes" id="UP000014411">
    <property type="component" value="Unassembled WGS sequence"/>
</dbReference>
<dbReference type="PANTHER" id="PTHR13170:SF16">
    <property type="entry name" value="PROTEIN O-GLCNACASE"/>
    <property type="match status" value="1"/>
</dbReference>
<dbReference type="RefSeq" id="WP_016553647.1">
    <property type="nucleotide sequence ID" value="NZ_AEYE02000010.1"/>
</dbReference>
<evidence type="ECO:0000313" key="3">
    <source>
        <dbReference type="Proteomes" id="UP000014411"/>
    </source>
</evidence>
<sequence>MTVLRPVRADDLEQFYRISLVTGDAGSDATGLHRDGKLIGHIYSAPYVMLSPETAFVAEDAEGVAGYIVGVFDTVAFDEQLERDWWPALRDAYTDPQGDPENWDADQKRIAAIHHPSSAPAALVEVFPAHIHMNLLPRLQGQGMGTRLLDRWLTNARDAGVEAVHLGANANNYGALRFWGSRGFSRIGPPLVDASDRTVWFGQRL</sequence>
<comment type="caution">
    <text evidence="2">The sequence shown here is derived from an EMBL/GenBank/DDBJ whole genome shotgun (WGS) entry which is preliminary data.</text>
</comment>
<dbReference type="GO" id="GO:0016747">
    <property type="term" value="F:acyltransferase activity, transferring groups other than amino-acyl groups"/>
    <property type="evidence" value="ECO:0007669"/>
    <property type="project" value="InterPro"/>
</dbReference>
<dbReference type="eggNOG" id="COG0456">
    <property type="taxonomic scope" value="Bacteria"/>
</dbReference>
<accession>S3HJG0</accession>
<dbReference type="Gene3D" id="3.40.630.30">
    <property type="match status" value="1"/>
</dbReference>
<dbReference type="STRING" id="990285.RGCCGE502_08021"/>
<dbReference type="SUPFAM" id="SSF55729">
    <property type="entry name" value="Acyl-CoA N-acyltransferases (Nat)"/>
    <property type="match status" value="1"/>
</dbReference>
<name>S3HJG0_9HYPH</name>
<protein>
    <submittedName>
        <fullName evidence="2">Acetyltransferase</fullName>
    </submittedName>
</protein>
<dbReference type="InterPro" id="IPR000182">
    <property type="entry name" value="GNAT_dom"/>
</dbReference>
<dbReference type="CDD" id="cd04301">
    <property type="entry name" value="NAT_SF"/>
    <property type="match status" value="1"/>
</dbReference>
<gene>
    <name evidence="2" type="ORF">RGCCGE502_08021</name>
</gene>